<gene>
    <name evidence="1" type="ORF">SAMN05192553_102206</name>
</gene>
<protein>
    <submittedName>
        <fullName evidence="1">Type I restriction enzyme, R subunit</fullName>
    </submittedName>
</protein>
<reference evidence="2" key="1">
    <citation type="submission" date="2016-10" db="EMBL/GenBank/DDBJ databases">
        <authorList>
            <person name="Varghese N."/>
            <person name="Submissions S."/>
        </authorList>
    </citation>
    <scope>NUCLEOTIDE SEQUENCE [LARGE SCALE GENOMIC DNA]</scope>
    <source>
        <strain evidence="2">IBRC-M 10761</strain>
    </source>
</reference>
<proteinExistence type="predicted"/>
<accession>A0A1H6W1K2</accession>
<dbReference type="Proteomes" id="UP000199403">
    <property type="component" value="Unassembled WGS sequence"/>
</dbReference>
<dbReference type="EMBL" id="FNZH01000002">
    <property type="protein sequence ID" value="SEJ06402.1"/>
    <property type="molecule type" value="Genomic_DNA"/>
</dbReference>
<name>A0A1H6W1K2_9BACT</name>
<organism evidence="1 2">
    <name type="scientific">Cyclobacterium xiamenense</name>
    <dbReference type="NCBI Taxonomy" id="1297121"/>
    <lineage>
        <taxon>Bacteria</taxon>
        <taxon>Pseudomonadati</taxon>
        <taxon>Bacteroidota</taxon>
        <taxon>Cytophagia</taxon>
        <taxon>Cytophagales</taxon>
        <taxon>Cyclobacteriaceae</taxon>
        <taxon>Cyclobacterium</taxon>
    </lineage>
</organism>
<sequence>MGFNELNSVEHYIIQQLSGVNLNTTGVQKGKACYSVLHGHTHR</sequence>
<dbReference type="STRING" id="1416801.SAMN05192553_102206"/>
<evidence type="ECO:0000313" key="2">
    <source>
        <dbReference type="Proteomes" id="UP000199403"/>
    </source>
</evidence>
<evidence type="ECO:0000313" key="1">
    <source>
        <dbReference type="EMBL" id="SEJ06402.1"/>
    </source>
</evidence>
<keyword evidence="2" id="KW-1185">Reference proteome</keyword>
<dbReference type="AlphaFoldDB" id="A0A1H6W1K2"/>